<keyword evidence="4" id="KW-1185">Reference proteome</keyword>
<proteinExistence type="predicted"/>
<dbReference type="EMBL" id="BRXW01000113">
    <property type="protein sequence ID" value="GMI07514.1"/>
    <property type="molecule type" value="Genomic_DNA"/>
</dbReference>
<keyword evidence="1" id="KW-0472">Membrane</keyword>
<accession>A0A9W7CMS6</accession>
<comment type="caution">
    <text evidence="3">The sequence shown here is derived from an EMBL/GenBank/DDBJ whole genome shotgun (WGS) entry which is preliminary data.</text>
</comment>
<evidence type="ECO:0000256" key="1">
    <source>
        <dbReference type="SAM" id="Phobius"/>
    </source>
</evidence>
<evidence type="ECO:0000256" key="2">
    <source>
        <dbReference type="SAM" id="SignalP"/>
    </source>
</evidence>
<keyword evidence="2" id="KW-0732">Signal</keyword>
<dbReference type="OrthoDB" id="10518730at2759"/>
<name>A0A9W7CMS6_9STRA</name>
<gene>
    <name evidence="3" type="ORF">TrLO_g8236</name>
</gene>
<keyword evidence="1" id="KW-0812">Transmembrane</keyword>
<evidence type="ECO:0000313" key="4">
    <source>
        <dbReference type="Proteomes" id="UP001165122"/>
    </source>
</evidence>
<dbReference type="AlphaFoldDB" id="A0A9W7CMS6"/>
<reference evidence="4" key="1">
    <citation type="journal article" date="2023" name="Commun. Biol.">
        <title>Genome analysis of Parmales, the sister group of diatoms, reveals the evolutionary specialization of diatoms from phago-mixotrophs to photoautotrophs.</title>
        <authorList>
            <person name="Ban H."/>
            <person name="Sato S."/>
            <person name="Yoshikawa S."/>
            <person name="Yamada K."/>
            <person name="Nakamura Y."/>
            <person name="Ichinomiya M."/>
            <person name="Sato N."/>
            <person name="Blanc-Mathieu R."/>
            <person name="Endo H."/>
            <person name="Kuwata A."/>
            <person name="Ogata H."/>
        </authorList>
    </citation>
    <scope>NUCLEOTIDE SEQUENCE [LARGE SCALE GENOMIC DNA]</scope>
    <source>
        <strain evidence="4">NIES 3700</strain>
    </source>
</reference>
<feature type="chain" id="PRO_5040935722" evidence="2">
    <location>
        <begin position="26"/>
        <end position="322"/>
    </location>
</feature>
<feature type="signal peptide" evidence="2">
    <location>
        <begin position="1"/>
        <end position="25"/>
    </location>
</feature>
<sequence length="322" mass="36212">MHKSTLLYLLCASIICLLFMSISHQRIYEYLPQSPVVGVEIDDAMLKAIVSPKTEAAEVAPTFAYNKTNLYVISLQDVPGADPHNAGRRDQFQRDWAALCGAEFTFEVCPGVLDKRRGFGITQSFVNCFERAISDGAANPIFFEDDARLFNADFCRGVDWTDLPMDTFVALLGGWHFRFGSNSVEGYKELTFSSGAYGFMVPHHNLKALTEGFRSDLNQTSTEKLWGCGKDCLSPDESWYKHAKLTNKRIYAVDPLVVMHPAGWSNTWHKHRKGVGGVEGNNRMYVIILLIGIFATGALLRRALFCEGRRHVRKLQSLKFPK</sequence>
<dbReference type="Proteomes" id="UP001165122">
    <property type="component" value="Unassembled WGS sequence"/>
</dbReference>
<evidence type="ECO:0000313" key="3">
    <source>
        <dbReference type="EMBL" id="GMI07514.1"/>
    </source>
</evidence>
<keyword evidence="1" id="KW-1133">Transmembrane helix</keyword>
<protein>
    <submittedName>
        <fullName evidence="3">Uncharacterized protein</fullName>
    </submittedName>
</protein>
<feature type="transmembrane region" description="Helical" evidence="1">
    <location>
        <begin position="284"/>
        <end position="304"/>
    </location>
</feature>
<organism evidence="3 4">
    <name type="scientific">Triparma laevis f. longispina</name>
    <dbReference type="NCBI Taxonomy" id="1714387"/>
    <lineage>
        <taxon>Eukaryota</taxon>
        <taxon>Sar</taxon>
        <taxon>Stramenopiles</taxon>
        <taxon>Ochrophyta</taxon>
        <taxon>Bolidophyceae</taxon>
        <taxon>Parmales</taxon>
        <taxon>Triparmaceae</taxon>
        <taxon>Triparma</taxon>
    </lineage>
</organism>